<comment type="similarity">
    <text evidence="1">Belongs to the Rv1128c/1148c/1588c/1702c/1945/3466 family.</text>
</comment>
<proteinExistence type="inferred from homology"/>
<feature type="domain" description="HNH nuclease" evidence="3">
    <location>
        <begin position="350"/>
        <end position="402"/>
    </location>
</feature>
<evidence type="ECO:0000313" key="5">
    <source>
        <dbReference type="Proteomes" id="UP001501822"/>
    </source>
</evidence>
<organism evidence="4 5">
    <name type="scientific">Actinoallomurus spadix</name>
    <dbReference type="NCBI Taxonomy" id="79912"/>
    <lineage>
        <taxon>Bacteria</taxon>
        <taxon>Bacillati</taxon>
        <taxon>Actinomycetota</taxon>
        <taxon>Actinomycetes</taxon>
        <taxon>Streptosporangiales</taxon>
        <taxon>Thermomonosporaceae</taxon>
        <taxon>Actinoallomurus</taxon>
    </lineage>
</organism>
<dbReference type="SMART" id="SM00507">
    <property type="entry name" value="HNHc"/>
    <property type="match status" value="1"/>
</dbReference>
<sequence>MHSGEAGSAGEALEMIQAGIAALATSDMSPDVSGLGDECALIMRAVGELQREAARRLARFEALGGPAADHTPSLAGWLGHRCRLRPWEARQLTAMAHRMHLLGDTLAAFESGEVEYGDVATIAEGIDRAAETMTDGWSPERIAATAQPILLQAIAGLTPAQLRKAACRVALTLDGETADRRRRQIERQAVLNLGQTIDGIGVISGEMGADDLAIVEKAVDAFAPPHDREQPRWANVAGHRRLKGLVTACRIALNAAGRHGYRDRGGAPVHVHVIASGATLDRDVPATQAPPGRTEYGTILTAAQVREMIRDHDARVTEISIGPDGFITGRFTADGQPLNWGRTRRFFTAAQREVYLALYAGCVAEGCDRPLAWADIDHKQAWADGGRTDLDNGQPLCRWHNRHKEHLRDRDGRLGTTPPGEAPFEDGSNDQERGREPPEPGG</sequence>
<gene>
    <name evidence="4" type="ORF">GCM10010151_22230</name>
</gene>
<reference evidence="5" key="1">
    <citation type="journal article" date="2019" name="Int. J. Syst. Evol. Microbiol.">
        <title>The Global Catalogue of Microorganisms (GCM) 10K type strain sequencing project: providing services to taxonomists for standard genome sequencing and annotation.</title>
        <authorList>
            <consortium name="The Broad Institute Genomics Platform"/>
            <consortium name="The Broad Institute Genome Sequencing Center for Infectious Disease"/>
            <person name="Wu L."/>
            <person name="Ma J."/>
        </authorList>
    </citation>
    <scope>NUCLEOTIDE SEQUENCE [LARGE SCALE GENOMIC DNA]</scope>
    <source>
        <strain evidence="5">JCM 3146</strain>
    </source>
</reference>
<dbReference type="Pfam" id="PF02720">
    <property type="entry name" value="DUF222"/>
    <property type="match status" value="1"/>
</dbReference>
<dbReference type="Pfam" id="PF01844">
    <property type="entry name" value="HNH"/>
    <property type="match status" value="1"/>
</dbReference>
<evidence type="ECO:0000259" key="3">
    <source>
        <dbReference type="SMART" id="SM00507"/>
    </source>
</evidence>
<dbReference type="InterPro" id="IPR003870">
    <property type="entry name" value="DUF222"/>
</dbReference>
<dbReference type="Gene3D" id="1.10.30.50">
    <property type="match status" value="1"/>
</dbReference>
<keyword evidence="5" id="KW-1185">Reference proteome</keyword>
<evidence type="ECO:0000313" key="4">
    <source>
        <dbReference type="EMBL" id="GAA0331938.1"/>
    </source>
</evidence>
<protein>
    <recommendedName>
        <fullName evidence="3">HNH nuclease domain-containing protein</fullName>
    </recommendedName>
</protein>
<dbReference type="CDD" id="cd00085">
    <property type="entry name" value="HNHc"/>
    <property type="match status" value="1"/>
</dbReference>
<dbReference type="EMBL" id="BAAABM010000016">
    <property type="protein sequence ID" value="GAA0331938.1"/>
    <property type="molecule type" value="Genomic_DNA"/>
</dbReference>
<dbReference type="Proteomes" id="UP001501822">
    <property type="component" value="Unassembled WGS sequence"/>
</dbReference>
<accession>A0ABP3G0J8</accession>
<comment type="caution">
    <text evidence="4">The sequence shown here is derived from an EMBL/GenBank/DDBJ whole genome shotgun (WGS) entry which is preliminary data.</text>
</comment>
<dbReference type="RefSeq" id="WP_252808958.1">
    <property type="nucleotide sequence ID" value="NZ_BAAABM010000016.1"/>
</dbReference>
<dbReference type="InterPro" id="IPR003615">
    <property type="entry name" value="HNH_nuc"/>
</dbReference>
<feature type="region of interest" description="Disordered" evidence="2">
    <location>
        <begin position="402"/>
        <end position="442"/>
    </location>
</feature>
<feature type="compositionally biased region" description="Basic and acidic residues" evidence="2">
    <location>
        <begin position="430"/>
        <end position="442"/>
    </location>
</feature>
<name>A0ABP3G0J8_9ACTN</name>
<evidence type="ECO:0000256" key="1">
    <source>
        <dbReference type="ARBA" id="ARBA00023450"/>
    </source>
</evidence>
<dbReference type="InterPro" id="IPR002711">
    <property type="entry name" value="HNH"/>
</dbReference>
<evidence type="ECO:0000256" key="2">
    <source>
        <dbReference type="SAM" id="MobiDB-lite"/>
    </source>
</evidence>